<feature type="compositionally biased region" description="Low complexity" evidence="1">
    <location>
        <begin position="7"/>
        <end position="16"/>
    </location>
</feature>
<dbReference type="AlphaFoldDB" id="A0A397BK15"/>
<feature type="transmembrane region" description="Helical" evidence="2">
    <location>
        <begin position="303"/>
        <end position="326"/>
    </location>
</feature>
<dbReference type="Proteomes" id="UP000265427">
    <property type="component" value="Unassembled WGS sequence"/>
</dbReference>
<name>A0A397BK15_APHAT</name>
<gene>
    <name evidence="3" type="ORF">DYB36_006145</name>
</gene>
<sequence length="356" mass="37540">MENGNATTGAPAIITTPPTPTTTPPDTPGRWRESSDFVARYKFLYDRLLSQPPALPASVPSDVLLRLQGTNLNWTTLNTFAQRALLWDVGYVRIAGASFAKVLTPCGQGGTTIDTGASMASIAYRSSDLGVPLTSCVNAAGDHYLRLNASLPSQLRTPLKCAIEVFAATGTSNSSLWSQDTLPSTTIPELSAQLHRTSSATIAAIHASPVAEPAAATCPASGGSVVVPCSLVVLGTGWCRPEGSKVMTSWLKDLQVLASRTKAPMAQPLVTAPGTKAITFPPLPPPNGRVGSVSTLNPSRDTAVIVIGGAFGVFALFVGVCFMRWFHRKLQSMLEGSYVPTATPRPSVHHTQHRPV</sequence>
<reference evidence="3 4" key="1">
    <citation type="submission" date="2018-08" db="EMBL/GenBank/DDBJ databases">
        <title>Aphanomyces genome sequencing and annotation.</title>
        <authorList>
            <person name="Minardi D."/>
            <person name="Oidtmann B."/>
            <person name="Van Der Giezen M."/>
            <person name="Studholme D.J."/>
        </authorList>
    </citation>
    <scope>NUCLEOTIDE SEQUENCE [LARGE SCALE GENOMIC DNA]</scope>
    <source>
        <strain evidence="3 4">Kv</strain>
    </source>
</reference>
<dbReference type="EMBL" id="QUSZ01003166">
    <property type="protein sequence ID" value="RHY19476.1"/>
    <property type="molecule type" value="Genomic_DNA"/>
</dbReference>
<keyword evidence="2" id="KW-0812">Transmembrane</keyword>
<evidence type="ECO:0000313" key="3">
    <source>
        <dbReference type="EMBL" id="RHY19476.1"/>
    </source>
</evidence>
<evidence type="ECO:0000256" key="1">
    <source>
        <dbReference type="SAM" id="MobiDB-lite"/>
    </source>
</evidence>
<comment type="caution">
    <text evidence="3">The sequence shown here is derived from an EMBL/GenBank/DDBJ whole genome shotgun (WGS) entry which is preliminary data.</text>
</comment>
<evidence type="ECO:0000313" key="4">
    <source>
        <dbReference type="Proteomes" id="UP000265427"/>
    </source>
</evidence>
<proteinExistence type="predicted"/>
<keyword evidence="2" id="KW-1133">Transmembrane helix</keyword>
<dbReference type="VEuPathDB" id="FungiDB:H257_01443"/>
<accession>A0A397BK15</accession>
<evidence type="ECO:0000256" key="2">
    <source>
        <dbReference type="SAM" id="Phobius"/>
    </source>
</evidence>
<keyword evidence="2" id="KW-0472">Membrane</keyword>
<protein>
    <submittedName>
        <fullName evidence="3">Uncharacterized protein</fullName>
    </submittedName>
</protein>
<feature type="region of interest" description="Disordered" evidence="1">
    <location>
        <begin position="1"/>
        <end position="32"/>
    </location>
</feature>
<organism evidence="3 4">
    <name type="scientific">Aphanomyces astaci</name>
    <name type="common">Crayfish plague agent</name>
    <dbReference type="NCBI Taxonomy" id="112090"/>
    <lineage>
        <taxon>Eukaryota</taxon>
        <taxon>Sar</taxon>
        <taxon>Stramenopiles</taxon>
        <taxon>Oomycota</taxon>
        <taxon>Saprolegniomycetes</taxon>
        <taxon>Saprolegniales</taxon>
        <taxon>Verrucalvaceae</taxon>
        <taxon>Aphanomyces</taxon>
    </lineage>
</organism>
<feature type="compositionally biased region" description="Pro residues" evidence="1">
    <location>
        <begin position="17"/>
        <end position="27"/>
    </location>
</feature>